<keyword evidence="4" id="KW-1185">Reference proteome</keyword>
<name>A0AAQ3K146_9LILI</name>
<accession>A0AAQ3K146</accession>
<organism evidence="3 4">
    <name type="scientific">Canna indica</name>
    <name type="common">Indian-shot</name>
    <dbReference type="NCBI Taxonomy" id="4628"/>
    <lineage>
        <taxon>Eukaryota</taxon>
        <taxon>Viridiplantae</taxon>
        <taxon>Streptophyta</taxon>
        <taxon>Embryophyta</taxon>
        <taxon>Tracheophyta</taxon>
        <taxon>Spermatophyta</taxon>
        <taxon>Magnoliopsida</taxon>
        <taxon>Liliopsida</taxon>
        <taxon>Zingiberales</taxon>
        <taxon>Cannaceae</taxon>
        <taxon>Canna</taxon>
    </lineage>
</organism>
<feature type="region of interest" description="Disordered" evidence="1">
    <location>
        <begin position="1"/>
        <end position="48"/>
    </location>
</feature>
<feature type="transmembrane region" description="Helical" evidence="2">
    <location>
        <begin position="98"/>
        <end position="119"/>
    </location>
</feature>
<dbReference type="Proteomes" id="UP001327560">
    <property type="component" value="Chromosome 2"/>
</dbReference>
<keyword evidence="2" id="KW-1133">Transmembrane helix</keyword>
<evidence type="ECO:0000256" key="1">
    <source>
        <dbReference type="SAM" id="MobiDB-lite"/>
    </source>
</evidence>
<proteinExistence type="predicted"/>
<dbReference type="InterPro" id="IPR043151">
    <property type="entry name" value="BAH_sf"/>
</dbReference>
<reference evidence="3 4" key="1">
    <citation type="submission" date="2023-10" db="EMBL/GenBank/DDBJ databases">
        <title>Chromosome-scale genome assembly provides insights into flower coloration mechanisms of Canna indica.</title>
        <authorList>
            <person name="Li C."/>
        </authorList>
    </citation>
    <scope>NUCLEOTIDE SEQUENCE [LARGE SCALE GENOMIC DNA]</scope>
    <source>
        <tissue evidence="3">Flower</tissue>
    </source>
</reference>
<gene>
    <name evidence="3" type="ORF">Cni_G06258</name>
</gene>
<keyword evidence="2" id="KW-0472">Membrane</keyword>
<evidence type="ECO:0000313" key="4">
    <source>
        <dbReference type="Proteomes" id="UP001327560"/>
    </source>
</evidence>
<feature type="compositionally biased region" description="Basic residues" evidence="1">
    <location>
        <begin position="1"/>
        <end position="11"/>
    </location>
</feature>
<sequence>MDWRRWRRSARKPSPEKRVGCSKRSKKDGGARSCFVGDPVPDEETEQRYPEWYQRKSYASGTAKRVDGGLLLRARCHFLQALVEGVTYNLYDDAYVKVSATTFSLFFSFFLNSLIHFMLKSINSSC</sequence>
<protein>
    <submittedName>
        <fullName evidence="3">Uncharacterized protein</fullName>
    </submittedName>
</protein>
<evidence type="ECO:0000313" key="3">
    <source>
        <dbReference type="EMBL" id="WOK97550.1"/>
    </source>
</evidence>
<evidence type="ECO:0000256" key="2">
    <source>
        <dbReference type="SAM" id="Phobius"/>
    </source>
</evidence>
<keyword evidence="2" id="KW-0812">Transmembrane</keyword>
<dbReference type="Gene3D" id="2.30.30.490">
    <property type="match status" value="1"/>
</dbReference>
<dbReference type="EMBL" id="CP136891">
    <property type="protein sequence ID" value="WOK97550.1"/>
    <property type="molecule type" value="Genomic_DNA"/>
</dbReference>
<dbReference type="AlphaFoldDB" id="A0AAQ3K146"/>